<gene>
    <name evidence="2" type="ORF">EZV62_006257</name>
</gene>
<reference evidence="3" key="1">
    <citation type="journal article" date="2019" name="Gigascience">
        <title>De novo genome assembly of the endangered Acer yangbiense, a plant species with extremely small populations endemic to Yunnan Province, China.</title>
        <authorList>
            <person name="Yang J."/>
            <person name="Wariss H.M."/>
            <person name="Tao L."/>
            <person name="Zhang R."/>
            <person name="Yun Q."/>
            <person name="Hollingsworth P."/>
            <person name="Dao Z."/>
            <person name="Luo G."/>
            <person name="Guo H."/>
            <person name="Ma Y."/>
            <person name="Sun W."/>
        </authorList>
    </citation>
    <scope>NUCLEOTIDE SEQUENCE [LARGE SCALE GENOMIC DNA]</scope>
    <source>
        <strain evidence="3">cv. Malutang</strain>
    </source>
</reference>
<dbReference type="OrthoDB" id="10488799at2759"/>
<accession>A0A5C7ISH2</accession>
<sequence length="81" mass="9049">MTWIFRGYPNKCLDLKLVRTIVVKWYNLVAMKDHGCCHDLARGGDNNGKAGHRGEENEVDMFGVSDKPLKTPKSDTAASLK</sequence>
<dbReference type="AlphaFoldDB" id="A0A5C7ISH2"/>
<evidence type="ECO:0000313" key="3">
    <source>
        <dbReference type="Proteomes" id="UP000323000"/>
    </source>
</evidence>
<dbReference type="Proteomes" id="UP000323000">
    <property type="component" value="Chromosome 2"/>
</dbReference>
<keyword evidence="3" id="KW-1185">Reference proteome</keyword>
<protein>
    <submittedName>
        <fullName evidence="2">Uncharacterized protein</fullName>
    </submittedName>
</protein>
<proteinExistence type="predicted"/>
<evidence type="ECO:0000256" key="1">
    <source>
        <dbReference type="SAM" id="MobiDB-lite"/>
    </source>
</evidence>
<comment type="caution">
    <text evidence="2">The sequence shown here is derived from an EMBL/GenBank/DDBJ whole genome shotgun (WGS) entry which is preliminary data.</text>
</comment>
<evidence type="ECO:0000313" key="2">
    <source>
        <dbReference type="EMBL" id="TXG71322.1"/>
    </source>
</evidence>
<organism evidence="2 3">
    <name type="scientific">Acer yangbiense</name>
    <dbReference type="NCBI Taxonomy" id="1000413"/>
    <lineage>
        <taxon>Eukaryota</taxon>
        <taxon>Viridiplantae</taxon>
        <taxon>Streptophyta</taxon>
        <taxon>Embryophyta</taxon>
        <taxon>Tracheophyta</taxon>
        <taxon>Spermatophyta</taxon>
        <taxon>Magnoliopsida</taxon>
        <taxon>eudicotyledons</taxon>
        <taxon>Gunneridae</taxon>
        <taxon>Pentapetalae</taxon>
        <taxon>rosids</taxon>
        <taxon>malvids</taxon>
        <taxon>Sapindales</taxon>
        <taxon>Sapindaceae</taxon>
        <taxon>Hippocastanoideae</taxon>
        <taxon>Acereae</taxon>
        <taxon>Acer</taxon>
    </lineage>
</organism>
<dbReference type="EMBL" id="VAHF01000002">
    <property type="protein sequence ID" value="TXG71322.1"/>
    <property type="molecule type" value="Genomic_DNA"/>
</dbReference>
<name>A0A5C7ISH2_9ROSI</name>
<feature type="region of interest" description="Disordered" evidence="1">
    <location>
        <begin position="45"/>
        <end position="81"/>
    </location>
</feature>